<sequence length="349" mass="37785">MSALQIPKFGSNQVLQLNKNATIPVIKRPDQLIVKVLATSLNPMDIQIRNGYSAKFIQRMTHKEGTFPLTLGRDFSGQVVEIGSSVRRLQVGDKVWGTCQPFGPGSHAEYTAALQHEVASKPNSLSHIQASSLPHVTVTTYAALANRAGLNATNTMGKRVLILGGSGGVGTIAVQLIKCWGGTVVTTCSNDAVELMKSLNADKIIDYHSEDAWNEMKEHGLYDAIFDTVGGKNEKHALPLVNSKGTYVSIQTPIVKKMDKRGIAAGAAISGVEFVKNALFQNLKRDSCYSWAIGFGNGLALEDVTSLIDNGKIKPIIKRVFNFNEVQDAYEYLESGHARGKIVIDQSGD</sequence>
<evidence type="ECO:0000313" key="7">
    <source>
        <dbReference type="EMBL" id="EDV25077.1"/>
    </source>
</evidence>
<dbReference type="PANTHER" id="PTHR11695:SF294">
    <property type="entry name" value="RETICULON-4-INTERACTING PROTEIN 1, MITOCHONDRIAL"/>
    <property type="match status" value="1"/>
</dbReference>
<dbReference type="InterPro" id="IPR011032">
    <property type="entry name" value="GroES-like_sf"/>
</dbReference>
<dbReference type="PROSITE" id="PS01162">
    <property type="entry name" value="QOR_ZETA_CRYSTAL"/>
    <property type="match status" value="1"/>
</dbReference>
<keyword evidence="4" id="KW-0560">Oxidoreductase</keyword>
<keyword evidence="8" id="KW-1185">Reference proteome</keyword>
<keyword evidence="5" id="KW-0496">Mitochondrion</keyword>
<dbReference type="PANTHER" id="PTHR11695">
    <property type="entry name" value="ALCOHOL DEHYDROGENASE RELATED"/>
    <property type="match status" value="1"/>
</dbReference>
<dbReference type="CTD" id="6754180"/>
<comment type="subcellular location">
    <subcellularLocation>
        <location evidence="1">Mitochondrion</location>
    </subcellularLocation>
</comment>
<evidence type="ECO:0000259" key="6">
    <source>
        <dbReference type="SMART" id="SM00829"/>
    </source>
</evidence>
<evidence type="ECO:0000256" key="4">
    <source>
        <dbReference type="ARBA" id="ARBA00023002"/>
    </source>
</evidence>
<dbReference type="FunFam" id="3.40.50.720:FF:000147">
    <property type="entry name" value="Reticulon-4-interacting protein 1 homolog, mitochondrial"/>
    <property type="match status" value="1"/>
</dbReference>
<dbReference type="EMBL" id="DS985245">
    <property type="protein sequence ID" value="EDV25077.1"/>
    <property type="molecule type" value="Genomic_DNA"/>
</dbReference>
<dbReference type="KEGG" id="tad:TRIADDRAFT_25705"/>
<dbReference type="Pfam" id="PF08240">
    <property type="entry name" value="ADH_N"/>
    <property type="match status" value="1"/>
</dbReference>
<dbReference type="InterPro" id="IPR050700">
    <property type="entry name" value="YIM1/Zinc_Alcohol_DH_Fams"/>
</dbReference>
<dbReference type="FunCoup" id="B3RYP2">
    <property type="interactions" value="1181"/>
</dbReference>
<organism evidence="7 8">
    <name type="scientific">Trichoplax adhaerens</name>
    <name type="common">Trichoplax reptans</name>
    <dbReference type="NCBI Taxonomy" id="10228"/>
    <lineage>
        <taxon>Eukaryota</taxon>
        <taxon>Metazoa</taxon>
        <taxon>Placozoa</taxon>
        <taxon>Uniplacotomia</taxon>
        <taxon>Trichoplacea</taxon>
        <taxon>Trichoplacidae</taxon>
        <taxon>Trichoplax</taxon>
    </lineage>
</organism>
<feature type="domain" description="Enoyl reductase (ER)" evidence="6">
    <location>
        <begin position="10"/>
        <end position="344"/>
    </location>
</feature>
<evidence type="ECO:0000256" key="2">
    <source>
        <dbReference type="ARBA" id="ARBA00010371"/>
    </source>
</evidence>
<dbReference type="AlphaFoldDB" id="B3RYP2"/>
<evidence type="ECO:0000256" key="3">
    <source>
        <dbReference type="ARBA" id="ARBA00022946"/>
    </source>
</evidence>
<dbReference type="GO" id="GO:0005739">
    <property type="term" value="C:mitochondrion"/>
    <property type="evidence" value="ECO:0000318"/>
    <property type="project" value="GO_Central"/>
</dbReference>
<dbReference type="eggNOG" id="KOG1198">
    <property type="taxonomic scope" value="Eukaryota"/>
</dbReference>
<dbReference type="Gene3D" id="3.90.180.10">
    <property type="entry name" value="Medium-chain alcohol dehydrogenases, catalytic domain"/>
    <property type="match status" value="1"/>
</dbReference>
<dbReference type="InParanoid" id="B3RYP2"/>
<dbReference type="InterPro" id="IPR037397">
    <property type="entry name" value="RTN4IP1"/>
</dbReference>
<dbReference type="InterPro" id="IPR013154">
    <property type="entry name" value="ADH-like_N"/>
</dbReference>
<dbReference type="Pfam" id="PF13602">
    <property type="entry name" value="ADH_zinc_N_2"/>
    <property type="match status" value="1"/>
</dbReference>
<evidence type="ECO:0000313" key="8">
    <source>
        <dbReference type="Proteomes" id="UP000009022"/>
    </source>
</evidence>
<dbReference type="GO" id="GO:0008270">
    <property type="term" value="F:zinc ion binding"/>
    <property type="evidence" value="ECO:0007669"/>
    <property type="project" value="InterPro"/>
</dbReference>
<dbReference type="GO" id="GO:0016491">
    <property type="term" value="F:oxidoreductase activity"/>
    <property type="evidence" value="ECO:0007669"/>
    <property type="project" value="UniProtKB-KW"/>
</dbReference>
<accession>B3RYP2</accession>
<dbReference type="RefSeq" id="XP_002112967.1">
    <property type="nucleotide sequence ID" value="XM_002112931.1"/>
</dbReference>
<comment type="similarity">
    <text evidence="2">Belongs to the zinc-containing alcohol dehydrogenase family. Quinone oxidoreductase subfamily.</text>
</comment>
<dbReference type="SUPFAM" id="SSF51735">
    <property type="entry name" value="NAD(P)-binding Rossmann-fold domains"/>
    <property type="match status" value="1"/>
</dbReference>
<reference evidence="7 8" key="1">
    <citation type="journal article" date="2008" name="Nature">
        <title>The Trichoplax genome and the nature of placozoans.</title>
        <authorList>
            <person name="Srivastava M."/>
            <person name="Begovic E."/>
            <person name="Chapman J."/>
            <person name="Putnam N.H."/>
            <person name="Hellsten U."/>
            <person name="Kawashima T."/>
            <person name="Kuo A."/>
            <person name="Mitros T."/>
            <person name="Salamov A."/>
            <person name="Carpenter M.L."/>
            <person name="Signorovitch A.Y."/>
            <person name="Moreno M.A."/>
            <person name="Kamm K."/>
            <person name="Grimwood J."/>
            <person name="Schmutz J."/>
            <person name="Shapiro H."/>
            <person name="Grigoriev I.V."/>
            <person name="Buss L.W."/>
            <person name="Schierwater B."/>
            <person name="Dellaporta S.L."/>
            <person name="Rokhsar D.S."/>
        </authorList>
    </citation>
    <scope>NUCLEOTIDE SEQUENCE [LARGE SCALE GENOMIC DNA]</scope>
    <source>
        <strain evidence="7 8">Grell-BS-1999</strain>
    </source>
</reference>
<dbReference type="InterPro" id="IPR036291">
    <property type="entry name" value="NAD(P)-bd_dom_sf"/>
</dbReference>
<name>B3RYP2_TRIAD</name>
<dbReference type="InterPro" id="IPR002364">
    <property type="entry name" value="Quin_OxRdtase/zeta-crystal_CS"/>
</dbReference>
<gene>
    <name evidence="7" type="ORF">TRIADDRAFT_25705</name>
</gene>
<dbReference type="GeneID" id="6754180"/>
<dbReference type="SUPFAM" id="SSF50129">
    <property type="entry name" value="GroES-like"/>
    <property type="match status" value="1"/>
</dbReference>
<dbReference type="HOGENOM" id="CLU_026673_3_3_1"/>
<dbReference type="Gene3D" id="3.40.50.720">
    <property type="entry name" value="NAD(P)-binding Rossmann-like Domain"/>
    <property type="match status" value="1"/>
</dbReference>
<evidence type="ECO:0000256" key="1">
    <source>
        <dbReference type="ARBA" id="ARBA00004173"/>
    </source>
</evidence>
<proteinExistence type="inferred from homology"/>
<dbReference type="STRING" id="10228.B3RYP2"/>
<dbReference type="OrthoDB" id="48317at2759"/>
<dbReference type="SMART" id="SM00829">
    <property type="entry name" value="PKS_ER"/>
    <property type="match status" value="1"/>
</dbReference>
<dbReference type="Proteomes" id="UP000009022">
    <property type="component" value="Unassembled WGS sequence"/>
</dbReference>
<keyword evidence="3" id="KW-0809">Transit peptide</keyword>
<evidence type="ECO:0000256" key="5">
    <source>
        <dbReference type="ARBA" id="ARBA00023128"/>
    </source>
</evidence>
<protein>
    <recommendedName>
        <fullName evidence="6">Enoyl reductase (ER) domain-containing protein</fullName>
    </recommendedName>
</protein>
<dbReference type="InterPro" id="IPR020843">
    <property type="entry name" value="ER"/>
</dbReference>
<dbReference type="CDD" id="cd08248">
    <property type="entry name" value="RTN4I1"/>
    <property type="match status" value="1"/>
</dbReference>
<dbReference type="OMA" id="PVVPGWD"/>
<dbReference type="PhylomeDB" id="B3RYP2"/>